<evidence type="ECO:0000256" key="9">
    <source>
        <dbReference type="ARBA" id="ARBA00023125"/>
    </source>
</evidence>
<keyword evidence="7" id="KW-0862">Zinc</keyword>
<feature type="domain" description="C2H2-type" evidence="15">
    <location>
        <begin position="562"/>
        <end position="589"/>
    </location>
</feature>
<keyword evidence="6 13" id="KW-0863">Zinc-finger</keyword>
<dbReference type="KEGG" id="xla:108697732"/>
<dbReference type="PANTHER" id="PTHR24408:SF58">
    <property type="entry name" value="TRANSCRIPTION FACTOR (TFIIIA), PUTATIVE (AFU_ORTHOLOGUE AFUA_1G05150)-RELATED"/>
    <property type="match status" value="1"/>
</dbReference>
<dbReference type="GO" id="GO:0005634">
    <property type="term" value="C:nucleus"/>
    <property type="evidence" value="ECO:0000318"/>
    <property type="project" value="GO_Central"/>
</dbReference>
<feature type="domain" description="C2H2-type" evidence="15">
    <location>
        <begin position="2427"/>
        <end position="2454"/>
    </location>
</feature>
<feature type="domain" description="C2H2-type" evidence="15">
    <location>
        <begin position="302"/>
        <end position="329"/>
    </location>
</feature>
<evidence type="ECO:0000256" key="4">
    <source>
        <dbReference type="ARBA" id="ARBA00022723"/>
    </source>
</evidence>
<feature type="domain" description="C2H2-type" evidence="15">
    <location>
        <begin position="2131"/>
        <end position="2158"/>
    </location>
</feature>
<dbReference type="FunFam" id="3.30.160.60:FF:000030">
    <property type="entry name" value="Zinc finger protein 628"/>
    <property type="match status" value="1"/>
</dbReference>
<dbReference type="SUPFAM" id="SSF57667">
    <property type="entry name" value="beta-beta-alpha zinc fingers"/>
    <property type="match status" value="25"/>
</dbReference>
<keyword evidence="11" id="KW-0539">Nucleus</keyword>
<feature type="domain" description="C2H2-type" evidence="15">
    <location>
        <begin position="991"/>
        <end position="1018"/>
    </location>
</feature>
<dbReference type="Gene3D" id="3.30.160.60">
    <property type="entry name" value="Classic Zinc Finger"/>
    <property type="match status" value="43"/>
</dbReference>
<feature type="domain" description="C2H2-type" evidence="15">
    <location>
        <begin position="1872"/>
        <end position="1899"/>
    </location>
</feature>
<dbReference type="InterPro" id="IPR036236">
    <property type="entry name" value="Znf_C2H2_sf"/>
</dbReference>
<feature type="region of interest" description="Disordered" evidence="14">
    <location>
        <begin position="820"/>
        <end position="846"/>
    </location>
</feature>
<dbReference type="CTD" id="108697732"/>
<feature type="domain" description="C2H2-type" evidence="15">
    <location>
        <begin position="2201"/>
        <end position="2223"/>
    </location>
</feature>
<feature type="domain" description="C2H2-type" evidence="15">
    <location>
        <begin position="452"/>
        <end position="479"/>
    </location>
</feature>
<feature type="compositionally biased region" description="Low complexity" evidence="14">
    <location>
        <begin position="1138"/>
        <end position="1152"/>
    </location>
</feature>
<feature type="region of interest" description="Disordered" evidence="14">
    <location>
        <begin position="1659"/>
        <end position="1683"/>
    </location>
</feature>
<feature type="domain" description="C2H2-type" evidence="15">
    <location>
        <begin position="1928"/>
        <end position="1955"/>
    </location>
</feature>
<feature type="domain" description="C2H2-type" evidence="15">
    <location>
        <begin position="2287"/>
        <end position="2314"/>
    </location>
</feature>
<reference evidence="17" key="1">
    <citation type="submission" date="2025-08" db="UniProtKB">
        <authorList>
            <consortium name="RefSeq"/>
        </authorList>
    </citation>
    <scope>IDENTIFICATION</scope>
    <source>
        <strain evidence="17">J_2021</strain>
        <tissue evidence="17">Erythrocytes</tissue>
    </source>
</reference>
<feature type="domain" description="C2H2-type" evidence="15">
    <location>
        <begin position="914"/>
        <end position="941"/>
    </location>
</feature>
<evidence type="ECO:0000256" key="8">
    <source>
        <dbReference type="ARBA" id="ARBA00023015"/>
    </source>
</evidence>
<dbReference type="Pfam" id="PF13912">
    <property type="entry name" value="zf-C2H2_6"/>
    <property type="match status" value="1"/>
</dbReference>
<organism evidence="16 17">
    <name type="scientific">Xenopus laevis</name>
    <name type="common">African clawed frog</name>
    <dbReference type="NCBI Taxonomy" id="8355"/>
    <lineage>
        <taxon>Eukaryota</taxon>
        <taxon>Metazoa</taxon>
        <taxon>Chordata</taxon>
        <taxon>Craniata</taxon>
        <taxon>Vertebrata</taxon>
        <taxon>Euteleostomi</taxon>
        <taxon>Amphibia</taxon>
        <taxon>Batrachia</taxon>
        <taxon>Anura</taxon>
        <taxon>Pipoidea</taxon>
        <taxon>Pipidae</taxon>
        <taxon>Xenopodinae</taxon>
        <taxon>Xenopus</taxon>
        <taxon>Xenopus</taxon>
    </lineage>
</organism>
<dbReference type="FunFam" id="3.30.160.60:FF:000358">
    <property type="entry name" value="zinc finger protein 24"/>
    <property type="match status" value="1"/>
</dbReference>
<feature type="domain" description="C2H2-type" evidence="15">
    <location>
        <begin position="2371"/>
        <end position="2398"/>
    </location>
</feature>
<keyword evidence="9" id="KW-0238">DNA-binding</keyword>
<evidence type="ECO:0000256" key="6">
    <source>
        <dbReference type="ARBA" id="ARBA00022771"/>
    </source>
</evidence>
<feature type="domain" description="C2H2-type" evidence="15">
    <location>
        <begin position="942"/>
        <end position="969"/>
    </location>
</feature>
<dbReference type="SMART" id="SM00355">
    <property type="entry name" value="ZnF_C2H2"/>
    <property type="match status" value="49"/>
</dbReference>
<evidence type="ECO:0000313" key="16">
    <source>
        <dbReference type="Proteomes" id="UP000186698"/>
    </source>
</evidence>
<comment type="similarity">
    <text evidence="3">Belongs to the krueppel C2H2-type zinc-finger protein family.</text>
</comment>
<keyword evidence="8" id="KW-0805">Transcription regulation</keyword>
<feature type="domain" description="C2H2-type" evidence="15">
    <location>
        <begin position="108"/>
        <end position="135"/>
    </location>
</feature>
<dbReference type="FunFam" id="3.30.160.60:FF:001498">
    <property type="entry name" value="Zinc finger protein 404"/>
    <property type="match status" value="1"/>
</dbReference>
<feature type="domain" description="C2H2-type" evidence="15">
    <location>
        <begin position="2343"/>
        <end position="2370"/>
    </location>
</feature>
<feature type="domain" description="C2H2-type" evidence="15">
    <location>
        <begin position="2103"/>
        <end position="2130"/>
    </location>
</feature>
<evidence type="ECO:0000256" key="10">
    <source>
        <dbReference type="ARBA" id="ARBA00023163"/>
    </source>
</evidence>
<dbReference type="FunFam" id="3.30.160.60:FF:000016">
    <property type="entry name" value="zinc finger protein 37 homolog"/>
    <property type="match status" value="1"/>
</dbReference>
<evidence type="ECO:0000256" key="3">
    <source>
        <dbReference type="ARBA" id="ARBA00006991"/>
    </source>
</evidence>
<protein>
    <recommendedName>
        <fullName evidence="12">Zinc finger protein 865</fullName>
    </recommendedName>
</protein>
<feature type="domain" description="C2H2-type" evidence="15">
    <location>
        <begin position="1080"/>
        <end position="1107"/>
    </location>
</feature>
<dbReference type="FunFam" id="3.30.160.60:FF:000060">
    <property type="entry name" value="zinc finger protein 436"/>
    <property type="match status" value="1"/>
</dbReference>
<dbReference type="FunFam" id="3.30.160.60:FF:000099">
    <property type="entry name" value="Zinc finger protein 79"/>
    <property type="match status" value="2"/>
</dbReference>
<comment type="function">
    <text evidence="1">May be involved in transcriptional regulation.</text>
</comment>
<sequence>MEGSTPCLSEMLSSVEAAQAKLDSNPFTMGEVLKKVGDSSNQPAIVMGHKQYECDLCGRCFSDSSNLRRHKYIHTEVKPYVCDECGSSYRRKSLLVRHRLVHTGEYPFQCAYCSKGFRDSAALRVHSRKHTGERPYSCPVCQKSFSTVRYMKIHQEKHTTQKNLQMQNKPQESSVTKDDDLPMEFQCSFCSKCFVTKEELQGHRPLHIKFGPSGQKLYECEECKKCFTNPSNLRQHVLIHTGMKPFTCNVCNQRFRQATHLQRHHLIHTGERHFKCSICQKGFRDTSDLLKHQRVHTGERPFQCSICGKSFKDLSNANIHKQKHFKENPISDEQSSSSFYSQPVFSLKNTDTEPKYSQEQLDSKHKAHDPAVPVAENENSEDSFKCRSIHDENPSSSVYSQPEFSLKNTDLKHHKYIHTGLKPYVCDECGSSYRRKALLVRHRLVHTGEYTFQCAYCSKGFRDSAALRVHSRKHTGERPYSCPVCQKSFSCVRYMKIHQEKHTTQKNLQMQNKAQIISVKEDEDLPVELQCSFCSKCFVTKEELEAHRPLHIKFGPSGQNLYECEECKKCFTNPSNLRQHVLIHTGMKPFTCNVCNQQFRQATHLQRHYFIHTGERHFKCSICQKGFRDTSDLLKHQRVHTGERPFQCSICGKSFKDLSNANTHKQKHFKEKSISDEQSSSSFYSQPVFSLKNTDTEPNSSQEKLDSKHKAHDPAVPVAENENSEDSFNCRPIPDEQPPSSFYSQPVFSLKNTDAEPEYSQEELDSQHKSHNPAVPVAENENSEDSFKCRPIPDEQPPSSFYSQPVFSLKNTDAELEYSQEEFDSQHKSHDPAVPVAENENSEDSFKCRPIPDEHPSSSLYSQPVFSLKNTDLRHHKYIHTGLKPYVCDECGSSYQRKALLVRHRLVHTGEYTFQCAYCSKGFRDSAALRVHSRKHTGERPYSCPVCQKSFSCVRYMKIHQEKHTTQKNLQMQNKPQVISVKEDEDLPVELQCSFCSKCFVTKEELQAHRPLHLKFGPSGQKLYECEECKKCFTNPSNLRQHVLIHTGMKPFTCNVCNQQFRQATHLQRHYFIHTGERHFKCSICQKGFRDTSDLLKHQRVHTGERPFQCSICGKSFKDLSNANTHKQKHFKEKSISDEQSSSSFYSQPVSSLKTTDAEPEYSQEELDSKHKALESAVPVVKIENSEDSFNCRPIHDEHPSSSLYSQPVFSLKNTDAETEYSQELDSKHKVFDPAVPVVKIKNSEDSFKCRPIPDEHPSSSLYSQPVFSLKNTDAEPKYSQEELDSKHKALESVVPVVKIENSEDSFKCRPIPDEHPSSSIYSHPVFPLKNTDTEPQFSQEELHSKHKACDPAVPVAENENRGDSFKCTICKKTFARVSGLRCHYQIHTGLRPFGCHLCEKTFRQLSHLNRHKKIHTGEKLYRCTICQKAFRESSDLLRHQKVHTTDNLFRCRLCRETYTQIQQLQAHELSHGKNDFFDTNIFGDEDNSNSIEVILEDIQYVHFPKKTKELKMAPVSCAESAPIAEIFMSIPYVPVNLGVLQEQATAAKNRSSPAEFKAVIISQVLFFLYSPAFGGASVVGGIYWKVWTCEMEANAGEEGIHFQNYPFDFLEFLNHQRFEPMELYNHHEHAKAVAALPCPPPQYDYNHQAQPNHVQFASTSTSKPKEFKVEAPSSSSLSPSKKPDIIATTQQFNNQPPIAATQTIFDSTFNTAQWGIVDLSSHQHLFNNLKRSLPVAQGQVQAEDENKDDKNYFRRLKYLIDRRFPCTVCQKSFKQSSHLVQHMLVHTGERPYECNTCGRTYNHISSLIRHRRCHKEETEANTLPPPDGEAAAAAAVVAAAAAAMSEAAAGSAEMSVTGSDQSISLTQDGPFTCSLCWKVFKKQSHLHQHQIIHTGEKPFSCSVCAKSFNRRESLKRHVKTHSDSMKVQCEVCGKSFRDTSYLLKHQATHTGERPDYKCELCGKSYAAPQSLLRHKQVHEQGLALQQPLVQPSLVQQPLLQQPLVQHPLVQQQPSLNEVIKEPTSSVTIDAASLLGTDVANVGQAAVSVIGKIGSIFGPTSLQKPSSVNNNAKTFCCNVCGRGFGRRETLKRHERIHTGEKPHQCSICGKRFRESFHLTKHHVVHTRERPYKCELCGKVFGYPQSLTRHKQIHRLQLPCSVAIGTLPPDILTFGCTDCGERFPDSFHLMNHKELHMNEKPYVCDTCGKCFGFIENLMWHKLVHQTALERLHPVSQCQDVAEGQQVNCSENSAPSVVSGTEVAAAAVAAGVVSSTFEEHPMVPSGERFSCSICGQSFKHFLGLVTHKYVHLVRRTLACNVCGQNFAGAYELLIHRRTHLQKRHFTCSVCGKRFWEAALLMRHQRCHTEERPYRCTICGRGFLHSWYLRQHKVVHTGERAYKCALCNKRFAQSSSLAEHQRLHIVARPQRCATCGKTFRYRSNLLEHQRVHLGEKIYRCDQCGKSFFYISSILRHQRSHDAKPDLRCSCCLKLFKDPKYFSKHVQTHQGGRPFKCGACGEAFNNTYGLKKHRHTHKMERLAAAAALVEGQKTL</sequence>
<feature type="compositionally biased region" description="Polar residues" evidence="14">
    <location>
        <begin position="691"/>
        <end position="702"/>
    </location>
</feature>
<dbReference type="FunFam" id="3.30.160.60:FF:000100">
    <property type="entry name" value="Zinc finger 45-like"/>
    <property type="match status" value="1"/>
</dbReference>
<feature type="domain" description="C2H2-type" evidence="15">
    <location>
        <begin position="1765"/>
        <end position="1792"/>
    </location>
</feature>
<feature type="domain" description="C2H2-type" evidence="15">
    <location>
        <begin position="1394"/>
        <end position="1421"/>
    </location>
</feature>
<dbReference type="FunFam" id="3.30.160.60:FF:000634">
    <property type="entry name" value="Zinc finger X-chromosomal protein"/>
    <property type="match status" value="1"/>
</dbReference>
<feature type="domain" description="C2H2-type" evidence="15">
    <location>
        <begin position="529"/>
        <end position="556"/>
    </location>
</feature>
<dbReference type="GO" id="GO:0045892">
    <property type="term" value="P:negative regulation of DNA-templated transcription"/>
    <property type="evidence" value="ECO:0007669"/>
    <property type="project" value="UniProtKB-ARBA"/>
</dbReference>
<evidence type="ECO:0000313" key="17">
    <source>
        <dbReference type="RefSeq" id="XP_018083538.2"/>
    </source>
</evidence>
<keyword evidence="5" id="KW-0677">Repeat</keyword>
<evidence type="ECO:0000256" key="1">
    <source>
        <dbReference type="ARBA" id="ARBA00003767"/>
    </source>
</evidence>
<feature type="domain" description="C2H2-type" evidence="15">
    <location>
        <begin position="886"/>
        <end position="913"/>
    </location>
</feature>
<feature type="compositionally biased region" description="Basic and acidic residues" evidence="14">
    <location>
        <begin position="350"/>
        <end position="364"/>
    </location>
</feature>
<dbReference type="FunFam" id="3.30.160.60:FF:000557">
    <property type="entry name" value="zinc finger and SCAN domain-containing protein 29"/>
    <property type="match status" value="1"/>
</dbReference>
<dbReference type="FunFam" id="3.30.160.60:FF:001289">
    <property type="entry name" value="Zinc finger protein 574"/>
    <property type="match status" value="2"/>
</dbReference>
<evidence type="ECO:0000256" key="2">
    <source>
        <dbReference type="ARBA" id="ARBA00004123"/>
    </source>
</evidence>
<feature type="domain" description="C2H2-type" evidence="15">
    <location>
        <begin position="2399"/>
        <end position="2426"/>
    </location>
</feature>
<dbReference type="GO" id="GO:0008270">
    <property type="term" value="F:zinc ion binding"/>
    <property type="evidence" value="ECO:0007669"/>
    <property type="project" value="UniProtKB-KW"/>
</dbReference>
<feature type="compositionally biased region" description="Polar residues" evidence="14">
    <location>
        <begin position="738"/>
        <end position="752"/>
    </location>
</feature>
<dbReference type="Proteomes" id="UP000186698">
    <property type="component" value="Chromosome 7S"/>
</dbReference>
<feature type="domain" description="C2H2-type" evidence="15">
    <location>
        <begin position="185"/>
        <end position="212"/>
    </location>
</feature>
<feature type="domain" description="C2H2-type" evidence="15">
    <location>
        <begin position="1052"/>
        <end position="1079"/>
    </location>
</feature>
<feature type="domain" description="C2H2-type" evidence="15">
    <location>
        <begin position="2173"/>
        <end position="2200"/>
    </location>
</feature>
<feature type="domain" description="C2H2-type" evidence="15">
    <location>
        <begin position="1450"/>
        <end position="1472"/>
    </location>
</feature>
<feature type="domain" description="C2H2-type" evidence="15">
    <location>
        <begin position="1024"/>
        <end position="1051"/>
    </location>
</feature>
<feature type="domain" description="C2H2-type" evidence="15">
    <location>
        <begin position="1422"/>
        <end position="1449"/>
    </location>
</feature>
<feature type="domain" description="C2H2-type" evidence="15">
    <location>
        <begin position="1366"/>
        <end position="1393"/>
    </location>
</feature>
<dbReference type="RefSeq" id="XP_018083538.2">
    <property type="nucleotide sequence ID" value="XM_018228049.2"/>
</dbReference>
<gene>
    <name evidence="17" type="primary">LOC108697732</name>
</gene>
<dbReference type="FunFam" id="3.30.160.60:FF:000744">
    <property type="entry name" value="zinc finger E-box-binding homeobox 1"/>
    <property type="match status" value="1"/>
</dbReference>
<feature type="domain" description="C2H2-type" evidence="15">
    <location>
        <begin position="246"/>
        <end position="273"/>
    </location>
</feature>
<feature type="domain" description="C2H2-type" evidence="15">
    <location>
        <begin position="2511"/>
        <end position="2538"/>
    </location>
</feature>
<dbReference type="FunFam" id="3.30.160.60:FF:002343">
    <property type="entry name" value="Zinc finger protein 33A"/>
    <property type="match status" value="6"/>
</dbReference>
<feature type="domain" description="C2H2-type" evidence="15">
    <location>
        <begin position="646"/>
        <end position="673"/>
    </location>
</feature>
<feature type="domain" description="C2H2-type" evidence="15">
    <location>
        <begin position="2075"/>
        <end position="2102"/>
    </location>
</feature>
<keyword evidence="4" id="KW-0479">Metal-binding</keyword>
<dbReference type="GeneID" id="108697732"/>
<feature type="domain" description="C2H2-type" evidence="15">
    <location>
        <begin position="2483"/>
        <end position="2510"/>
    </location>
</feature>
<dbReference type="PANTHER" id="PTHR24408">
    <property type="entry name" value="ZINC FINGER PROTEIN"/>
    <property type="match status" value="1"/>
</dbReference>
<dbReference type="GO" id="GO:0000978">
    <property type="term" value="F:RNA polymerase II cis-regulatory region sequence-specific DNA binding"/>
    <property type="evidence" value="ECO:0000318"/>
    <property type="project" value="GO_Central"/>
</dbReference>
<comment type="subcellular location">
    <subcellularLocation>
        <location evidence="2">Nucleus</location>
    </subcellularLocation>
</comment>
<dbReference type="PROSITE" id="PS50157">
    <property type="entry name" value="ZINC_FINGER_C2H2_2"/>
    <property type="match status" value="49"/>
</dbReference>
<evidence type="ECO:0000256" key="14">
    <source>
        <dbReference type="SAM" id="MobiDB-lite"/>
    </source>
</evidence>
<feature type="domain" description="C2H2-type" evidence="15">
    <location>
        <begin position="480"/>
        <end position="507"/>
    </location>
</feature>
<dbReference type="OrthoDB" id="654211at2759"/>
<dbReference type="FunFam" id="3.30.160.60:FF:000446">
    <property type="entry name" value="Zinc finger protein"/>
    <property type="match status" value="1"/>
</dbReference>
<feature type="domain" description="C2H2-type" evidence="15">
    <location>
        <begin position="1108"/>
        <end position="1135"/>
    </location>
</feature>
<dbReference type="FunFam" id="3.30.160.60:FF:000145">
    <property type="entry name" value="Zinc finger protein 574"/>
    <property type="match status" value="1"/>
</dbReference>
<dbReference type="FunFam" id="3.30.160.60:FF:000340">
    <property type="entry name" value="zinc finger protein 473 isoform X1"/>
    <property type="match status" value="1"/>
</dbReference>
<feature type="compositionally biased region" description="Acidic residues" evidence="14">
    <location>
        <begin position="755"/>
        <end position="764"/>
    </location>
</feature>
<evidence type="ECO:0000256" key="11">
    <source>
        <dbReference type="ARBA" id="ARBA00023242"/>
    </source>
</evidence>
<feature type="domain" description="C2H2-type" evidence="15">
    <location>
        <begin position="618"/>
        <end position="645"/>
    </location>
</feature>
<evidence type="ECO:0000256" key="5">
    <source>
        <dbReference type="ARBA" id="ARBA00022737"/>
    </source>
</evidence>
<keyword evidence="16" id="KW-1185">Reference proteome</keyword>
<feature type="region of interest" description="Disordered" evidence="14">
    <location>
        <begin position="1128"/>
        <end position="1164"/>
    </location>
</feature>
<evidence type="ECO:0000256" key="12">
    <source>
        <dbReference type="ARBA" id="ARBA00068876"/>
    </source>
</evidence>
<name>A0A8J0TFV1_XENLA</name>
<feature type="region of interest" description="Disordered" evidence="14">
    <location>
        <begin position="686"/>
        <end position="787"/>
    </location>
</feature>
<dbReference type="InterPro" id="IPR013087">
    <property type="entry name" value="Znf_C2H2_type"/>
</dbReference>
<dbReference type="FunFam" id="3.30.160.60:FF:000110">
    <property type="entry name" value="Zinc finger protein-like"/>
    <property type="match status" value="1"/>
</dbReference>
<dbReference type="FunFam" id="3.30.160.60:FF:000566">
    <property type="entry name" value="zinc finger protein 133 isoform X2"/>
    <property type="match status" value="1"/>
</dbReference>
<feature type="domain" description="C2H2-type" evidence="15">
    <location>
        <begin position="274"/>
        <end position="301"/>
    </location>
</feature>
<feature type="domain" description="C2H2-type" evidence="15">
    <location>
        <begin position="1900"/>
        <end position="1927"/>
    </location>
</feature>
<accession>A0A8J0TFV1</accession>
<feature type="domain" description="C2H2-type" evidence="15">
    <location>
        <begin position="1957"/>
        <end position="1979"/>
    </location>
</feature>
<dbReference type="FunFam" id="3.30.160.60:FF:000624">
    <property type="entry name" value="zinc finger protein 697"/>
    <property type="match status" value="8"/>
</dbReference>
<dbReference type="GO" id="GO:0006357">
    <property type="term" value="P:regulation of transcription by RNA polymerase II"/>
    <property type="evidence" value="ECO:0000318"/>
    <property type="project" value="GO_Central"/>
</dbReference>
<evidence type="ECO:0000259" key="15">
    <source>
        <dbReference type="PROSITE" id="PS50157"/>
    </source>
</evidence>
<feature type="domain" description="C2H2-type" evidence="15">
    <location>
        <begin position="2455"/>
        <end position="2482"/>
    </location>
</feature>
<feature type="domain" description="C2H2-type" evidence="15">
    <location>
        <begin position="218"/>
        <end position="245"/>
    </location>
</feature>
<proteinExistence type="inferred from homology"/>
<dbReference type="FunFam" id="3.30.160.60:FF:000710">
    <property type="entry name" value="Zinc finger protein 768"/>
    <property type="match status" value="1"/>
</dbReference>
<dbReference type="GO" id="GO:0000981">
    <property type="term" value="F:DNA-binding transcription factor activity, RNA polymerase II-specific"/>
    <property type="evidence" value="ECO:0000318"/>
    <property type="project" value="GO_Central"/>
</dbReference>
<feature type="region of interest" description="Disordered" evidence="14">
    <location>
        <begin position="349"/>
        <end position="383"/>
    </location>
</feature>
<feature type="domain" description="C2H2-type" evidence="15">
    <location>
        <begin position="80"/>
        <end position="107"/>
    </location>
</feature>
<feature type="domain" description="C2H2-type" evidence="15">
    <location>
        <begin position="424"/>
        <end position="451"/>
    </location>
</feature>
<feature type="domain" description="C2H2-type" evidence="15">
    <location>
        <begin position="1793"/>
        <end position="1820"/>
    </location>
</feature>
<dbReference type="Pfam" id="PF00096">
    <property type="entry name" value="zf-C2H2"/>
    <property type="match status" value="30"/>
</dbReference>
<evidence type="ECO:0000256" key="7">
    <source>
        <dbReference type="ARBA" id="ARBA00022833"/>
    </source>
</evidence>
<feature type="domain" description="C2H2-type" evidence="15">
    <location>
        <begin position="52"/>
        <end position="79"/>
    </location>
</feature>
<feature type="domain" description="C2H2-type" evidence="15">
    <location>
        <begin position="590"/>
        <end position="617"/>
    </location>
</feature>
<feature type="domain" description="C2H2-type" evidence="15">
    <location>
        <begin position="2315"/>
        <end position="2342"/>
    </location>
</feature>
<dbReference type="FunFam" id="3.30.160.60:FF:000325">
    <property type="entry name" value="ZFP90 zinc finger protein"/>
    <property type="match status" value="1"/>
</dbReference>
<keyword evidence="10" id="KW-0804">Transcription</keyword>
<feature type="domain" description="C2H2-type" evidence="15">
    <location>
        <begin position="136"/>
        <end position="163"/>
    </location>
</feature>
<evidence type="ECO:0000256" key="13">
    <source>
        <dbReference type="PROSITE-ProRule" id="PRU00042"/>
    </source>
</evidence>
<dbReference type="PROSITE" id="PS00028">
    <property type="entry name" value="ZINC_FINGER_C2H2_1"/>
    <property type="match status" value="49"/>
</dbReference>